<name>A0A1A9I1W9_9BACT</name>
<keyword evidence="4" id="KW-1185">Reference proteome</keyword>
<evidence type="ECO:0000259" key="2">
    <source>
        <dbReference type="Pfam" id="PF13386"/>
    </source>
</evidence>
<proteinExistence type="predicted"/>
<feature type="transmembrane region" description="Helical" evidence="1">
    <location>
        <begin position="77"/>
        <end position="96"/>
    </location>
</feature>
<reference evidence="3 4" key="1">
    <citation type="submission" date="2016-05" db="EMBL/GenBank/DDBJ databases">
        <title>Niabella ginsenosidivorans BS26 whole genome sequencing.</title>
        <authorList>
            <person name="Im W.T."/>
            <person name="Siddiqi M.Z."/>
        </authorList>
    </citation>
    <scope>NUCLEOTIDE SEQUENCE [LARGE SCALE GENOMIC DNA]</scope>
    <source>
        <strain evidence="3 4">BS26</strain>
    </source>
</reference>
<feature type="transmembrane region" description="Helical" evidence="1">
    <location>
        <begin position="196"/>
        <end position="214"/>
    </location>
</feature>
<dbReference type="OrthoDB" id="594443at2"/>
<feature type="transmembrane region" description="Helical" evidence="1">
    <location>
        <begin position="45"/>
        <end position="65"/>
    </location>
</feature>
<sequence length="237" mass="25390">MMEAVLIGMGLGMAGSLHCVGMCGPLALSLPLSHTGRIGRVVSILLYNLGRTATYFLLGTLLGLLGHRMVITAYQQLFAVITGVIILIVLIAGRYLPDVKLLNGFRLWLKRALARFLSRKNKPATFFMIGMLNGLLPCGMVYMAVASALLIGGPLQSGVFMAAFGMGTLPLMGLLMLTGHHVSFSLRNKMRKLPSYFMAVAAVLIILRGLNLGIPFISPAYPHAAAAQAISCPVTFK</sequence>
<gene>
    <name evidence="3" type="ORF">A8C56_10315</name>
</gene>
<dbReference type="PANTHER" id="PTHR42208">
    <property type="entry name" value="HEAVY METAL TRANSPORTER-RELATED"/>
    <property type="match status" value="1"/>
</dbReference>
<protein>
    <recommendedName>
        <fullName evidence="2">Urease accessory protein UreH-like transmembrane domain-containing protein</fullName>
    </recommendedName>
</protein>
<dbReference type="InterPro" id="IPR039447">
    <property type="entry name" value="UreH-like_TM_dom"/>
</dbReference>
<dbReference type="EMBL" id="CP015772">
    <property type="protein sequence ID" value="ANH81325.1"/>
    <property type="molecule type" value="Genomic_DNA"/>
</dbReference>
<dbReference type="KEGG" id="nia:A8C56_10315"/>
<dbReference type="Proteomes" id="UP000077667">
    <property type="component" value="Chromosome"/>
</dbReference>
<dbReference type="AlphaFoldDB" id="A0A1A9I1W9"/>
<evidence type="ECO:0000256" key="1">
    <source>
        <dbReference type="SAM" id="Phobius"/>
    </source>
</evidence>
<keyword evidence="1" id="KW-0812">Transmembrane</keyword>
<dbReference type="Pfam" id="PF13386">
    <property type="entry name" value="DsbD_2"/>
    <property type="match status" value="1"/>
</dbReference>
<feature type="domain" description="Urease accessory protein UreH-like transmembrane" evidence="2">
    <location>
        <begin position="11"/>
        <end position="203"/>
    </location>
</feature>
<evidence type="ECO:0000313" key="4">
    <source>
        <dbReference type="Proteomes" id="UP000077667"/>
    </source>
</evidence>
<evidence type="ECO:0000313" key="3">
    <source>
        <dbReference type="EMBL" id="ANH81325.1"/>
    </source>
</evidence>
<keyword evidence="1" id="KW-1133">Transmembrane helix</keyword>
<feature type="transmembrane region" description="Helical" evidence="1">
    <location>
        <begin position="126"/>
        <end position="151"/>
    </location>
</feature>
<accession>A0A1A9I1W9</accession>
<dbReference type="RefSeq" id="WP_067755420.1">
    <property type="nucleotide sequence ID" value="NZ_CP015772.1"/>
</dbReference>
<dbReference type="PANTHER" id="PTHR42208:SF1">
    <property type="entry name" value="HEAVY METAL TRANSPORTER"/>
    <property type="match status" value="1"/>
</dbReference>
<feature type="transmembrane region" description="Helical" evidence="1">
    <location>
        <begin position="158"/>
        <end position="176"/>
    </location>
</feature>
<dbReference type="STRING" id="1176587.A8C56_10315"/>
<keyword evidence="1" id="KW-0472">Membrane</keyword>
<organism evidence="3 4">
    <name type="scientific">Niabella ginsenosidivorans</name>
    <dbReference type="NCBI Taxonomy" id="1176587"/>
    <lineage>
        <taxon>Bacteria</taxon>
        <taxon>Pseudomonadati</taxon>
        <taxon>Bacteroidota</taxon>
        <taxon>Chitinophagia</taxon>
        <taxon>Chitinophagales</taxon>
        <taxon>Chitinophagaceae</taxon>
        <taxon>Niabella</taxon>
    </lineage>
</organism>